<dbReference type="NCBIfam" id="TIGR02532">
    <property type="entry name" value="IV_pilin_GFxxxE"/>
    <property type="match status" value="1"/>
</dbReference>
<protein>
    <submittedName>
        <fullName evidence="2">Uncharacterized protein</fullName>
    </submittedName>
</protein>
<sequence length="421" mass="44683">MSWSIANHLWHRNDRDAVSDRGLPAWMPSASVTRKTEGALPRFAKATFRCGYTLVEVLVVMFIFLLLAAVALPRVRALISDGKGTRAASGFASYIDTVRSRAISEGRHMGIRIERIVPVVDGYDDYGSSASIRIRQISGVPPYSGESADAHGVLRDIDTTIPGVDSIELSSRDNQLLALSATMIGSGEANPPVQIGDLLELPGGRTVPITGISVSPPMTDPTSTVFLTFNLRNAIDVATSASTFEFPSSTRSYGVGESIRYLIHRSPAVSSTAPFDLPKGIAVDLNYSGIGVDGNQFAAGTSAYSPIDLIFGIDGKVEYVNGSDGLVRSPTGLIFLCLGETDGIRRDDLFSTENRATANLLNLDSSWIVINPNTGSVSVSPFATVSSLPTGVVTDPTDVSLDVALAQARSLALLSDTKEAN</sequence>
<dbReference type="InterPro" id="IPR012902">
    <property type="entry name" value="N_methyl_site"/>
</dbReference>
<keyword evidence="1" id="KW-1133">Transmembrane helix</keyword>
<dbReference type="Proteomes" id="UP000319143">
    <property type="component" value="Unassembled WGS sequence"/>
</dbReference>
<feature type="transmembrane region" description="Helical" evidence="1">
    <location>
        <begin position="52"/>
        <end position="72"/>
    </location>
</feature>
<dbReference type="InterPro" id="IPR045584">
    <property type="entry name" value="Pilin-like"/>
</dbReference>
<keyword evidence="3" id="KW-1185">Reference proteome</keyword>
<name>A0A5C6D9D6_9BACT</name>
<evidence type="ECO:0000313" key="3">
    <source>
        <dbReference type="Proteomes" id="UP000319143"/>
    </source>
</evidence>
<gene>
    <name evidence="2" type="ORF">Poly41_47500</name>
</gene>
<evidence type="ECO:0000256" key="1">
    <source>
        <dbReference type="SAM" id="Phobius"/>
    </source>
</evidence>
<reference evidence="2 3" key="1">
    <citation type="submission" date="2019-02" db="EMBL/GenBank/DDBJ databases">
        <title>Deep-cultivation of Planctomycetes and their phenomic and genomic characterization uncovers novel biology.</title>
        <authorList>
            <person name="Wiegand S."/>
            <person name="Jogler M."/>
            <person name="Boedeker C."/>
            <person name="Pinto D."/>
            <person name="Vollmers J."/>
            <person name="Rivas-Marin E."/>
            <person name="Kohn T."/>
            <person name="Peeters S.H."/>
            <person name="Heuer A."/>
            <person name="Rast P."/>
            <person name="Oberbeckmann S."/>
            <person name="Bunk B."/>
            <person name="Jeske O."/>
            <person name="Meyerdierks A."/>
            <person name="Storesund J.E."/>
            <person name="Kallscheuer N."/>
            <person name="Luecker S."/>
            <person name="Lage O.M."/>
            <person name="Pohl T."/>
            <person name="Merkel B.J."/>
            <person name="Hornburger P."/>
            <person name="Mueller R.-W."/>
            <person name="Bruemmer F."/>
            <person name="Labrenz M."/>
            <person name="Spormann A.M."/>
            <person name="Op Den Camp H."/>
            <person name="Overmann J."/>
            <person name="Amann R."/>
            <person name="Jetten M.S.M."/>
            <person name="Mascher T."/>
            <person name="Medema M.H."/>
            <person name="Devos D.P."/>
            <person name="Kaster A.-K."/>
            <person name="Ovreas L."/>
            <person name="Rohde M."/>
            <person name="Galperin M.Y."/>
            <person name="Jogler C."/>
        </authorList>
    </citation>
    <scope>NUCLEOTIDE SEQUENCE [LARGE SCALE GENOMIC DNA]</scope>
    <source>
        <strain evidence="2 3">Poly41</strain>
    </source>
</reference>
<dbReference type="EMBL" id="SJPV01000009">
    <property type="protein sequence ID" value="TWU33753.1"/>
    <property type="molecule type" value="Genomic_DNA"/>
</dbReference>
<proteinExistence type="predicted"/>
<dbReference type="SUPFAM" id="SSF54523">
    <property type="entry name" value="Pili subunits"/>
    <property type="match status" value="1"/>
</dbReference>
<keyword evidence="1" id="KW-0472">Membrane</keyword>
<organism evidence="2 3">
    <name type="scientific">Novipirellula artificiosorum</name>
    <dbReference type="NCBI Taxonomy" id="2528016"/>
    <lineage>
        <taxon>Bacteria</taxon>
        <taxon>Pseudomonadati</taxon>
        <taxon>Planctomycetota</taxon>
        <taxon>Planctomycetia</taxon>
        <taxon>Pirellulales</taxon>
        <taxon>Pirellulaceae</taxon>
        <taxon>Novipirellula</taxon>
    </lineage>
</organism>
<comment type="caution">
    <text evidence="2">The sequence shown here is derived from an EMBL/GenBank/DDBJ whole genome shotgun (WGS) entry which is preliminary data.</text>
</comment>
<keyword evidence="1" id="KW-0812">Transmembrane</keyword>
<dbReference type="RefSeq" id="WP_231615857.1">
    <property type="nucleotide sequence ID" value="NZ_SJPV01000009.1"/>
</dbReference>
<evidence type="ECO:0000313" key="2">
    <source>
        <dbReference type="EMBL" id="TWU33753.1"/>
    </source>
</evidence>
<accession>A0A5C6D9D6</accession>
<dbReference type="Gene3D" id="3.30.700.10">
    <property type="entry name" value="Glycoprotein, Type 4 Pilin"/>
    <property type="match status" value="1"/>
</dbReference>
<dbReference type="AlphaFoldDB" id="A0A5C6D9D6"/>
<dbReference type="Pfam" id="PF07963">
    <property type="entry name" value="N_methyl"/>
    <property type="match status" value="1"/>
</dbReference>